<dbReference type="InterPro" id="IPR013656">
    <property type="entry name" value="PAS_4"/>
</dbReference>
<dbReference type="CDD" id="cd00130">
    <property type="entry name" value="PAS"/>
    <property type="match status" value="1"/>
</dbReference>
<evidence type="ECO:0000313" key="3">
    <source>
        <dbReference type="Proteomes" id="UP000463470"/>
    </source>
</evidence>
<proteinExistence type="predicted"/>
<reference evidence="2 3" key="1">
    <citation type="submission" date="2020-01" db="EMBL/GenBank/DDBJ databases">
        <title>Whole-genome sequence of Heliobacterium undosum DSM 13378.</title>
        <authorList>
            <person name="Kyndt J.A."/>
            <person name="Meyer T.E."/>
        </authorList>
    </citation>
    <scope>NUCLEOTIDE SEQUENCE [LARGE SCALE GENOMIC DNA]</scope>
    <source>
        <strain evidence="2 3">DSM 13378</strain>
    </source>
</reference>
<dbReference type="OrthoDB" id="1684212at2"/>
<protein>
    <submittedName>
        <fullName evidence="2">PAS domain-containing protein</fullName>
    </submittedName>
</protein>
<organism evidence="2 3">
    <name type="scientific">Heliomicrobium undosum</name>
    <dbReference type="NCBI Taxonomy" id="121734"/>
    <lineage>
        <taxon>Bacteria</taxon>
        <taxon>Bacillati</taxon>
        <taxon>Bacillota</taxon>
        <taxon>Clostridia</taxon>
        <taxon>Eubacteriales</taxon>
        <taxon>Heliobacteriaceae</taxon>
        <taxon>Heliomicrobium</taxon>
    </lineage>
</organism>
<dbReference type="Gene3D" id="3.30.450.20">
    <property type="entry name" value="PAS domain"/>
    <property type="match status" value="1"/>
</dbReference>
<dbReference type="RefSeq" id="WP_161254485.1">
    <property type="nucleotide sequence ID" value="NZ_WXEY01000002.1"/>
</dbReference>
<dbReference type="AlphaFoldDB" id="A0A845L6V8"/>
<feature type="domain" description="PAS fold-4" evidence="1">
    <location>
        <begin position="6"/>
        <end position="63"/>
    </location>
</feature>
<accession>A0A845L6V8</accession>
<gene>
    <name evidence="2" type="ORF">GTO91_02715</name>
</gene>
<dbReference type="Proteomes" id="UP000463470">
    <property type="component" value="Unassembled WGS sequence"/>
</dbReference>
<evidence type="ECO:0000259" key="1">
    <source>
        <dbReference type="Pfam" id="PF08448"/>
    </source>
</evidence>
<evidence type="ECO:0000313" key="2">
    <source>
        <dbReference type="EMBL" id="MZP28631.1"/>
    </source>
</evidence>
<sequence length="110" mass="12456">MEPWSEGLPAAITVCDREGVIVAMNEQAGRLFAKSGGKDLIGKNLLDCHPEKAQAKIRDLMEQQKANCYTIEKNGVKKMIYQAPWYADGEYQGLVEMAFEIPYDMSHFKR</sequence>
<comment type="caution">
    <text evidence="2">The sequence shown here is derived from an EMBL/GenBank/DDBJ whole genome shotgun (WGS) entry which is preliminary data.</text>
</comment>
<dbReference type="InterPro" id="IPR035965">
    <property type="entry name" value="PAS-like_dom_sf"/>
</dbReference>
<dbReference type="EMBL" id="WXEY01000002">
    <property type="protein sequence ID" value="MZP28631.1"/>
    <property type="molecule type" value="Genomic_DNA"/>
</dbReference>
<dbReference type="NCBIfam" id="TIGR00229">
    <property type="entry name" value="sensory_box"/>
    <property type="match status" value="1"/>
</dbReference>
<dbReference type="InterPro" id="IPR000014">
    <property type="entry name" value="PAS"/>
</dbReference>
<dbReference type="Pfam" id="PF08448">
    <property type="entry name" value="PAS_4"/>
    <property type="match status" value="1"/>
</dbReference>
<name>A0A845L6V8_9FIRM</name>
<keyword evidence="3" id="KW-1185">Reference proteome</keyword>
<dbReference type="SUPFAM" id="SSF55785">
    <property type="entry name" value="PYP-like sensor domain (PAS domain)"/>
    <property type="match status" value="1"/>
</dbReference>